<name>A0A3N0CQS1_9ACTN</name>
<proteinExistence type="predicted"/>
<feature type="domain" description="VOC" evidence="1">
    <location>
        <begin position="7"/>
        <end position="152"/>
    </location>
</feature>
<dbReference type="InterPro" id="IPR004360">
    <property type="entry name" value="Glyas_Fos-R_dOase_dom"/>
</dbReference>
<reference evidence="2 3" key="1">
    <citation type="submission" date="2018-11" db="EMBL/GenBank/DDBJ databases">
        <authorList>
            <person name="Li F."/>
        </authorList>
    </citation>
    <scope>NUCLEOTIDE SEQUENCE [LARGE SCALE GENOMIC DNA]</scope>
    <source>
        <strain evidence="2 3">Gsoil 097</strain>
    </source>
</reference>
<evidence type="ECO:0000259" key="1">
    <source>
        <dbReference type="PROSITE" id="PS51819"/>
    </source>
</evidence>
<accession>A0A3N0CQS1</accession>
<dbReference type="InterPro" id="IPR050383">
    <property type="entry name" value="GlyoxalaseI/FosfomycinResist"/>
</dbReference>
<dbReference type="InterPro" id="IPR029068">
    <property type="entry name" value="Glyas_Bleomycin-R_OHBP_Dase"/>
</dbReference>
<dbReference type="RefSeq" id="WP_123226479.1">
    <property type="nucleotide sequence ID" value="NZ_RJSE01000003.1"/>
</dbReference>
<dbReference type="InterPro" id="IPR037523">
    <property type="entry name" value="VOC_core"/>
</dbReference>
<evidence type="ECO:0000313" key="2">
    <source>
        <dbReference type="EMBL" id="RNL65376.1"/>
    </source>
</evidence>
<organism evidence="2 3">
    <name type="scientific">Nocardioides marmoriginsengisoli</name>
    <dbReference type="NCBI Taxonomy" id="661483"/>
    <lineage>
        <taxon>Bacteria</taxon>
        <taxon>Bacillati</taxon>
        <taxon>Actinomycetota</taxon>
        <taxon>Actinomycetes</taxon>
        <taxon>Propionibacteriales</taxon>
        <taxon>Nocardioidaceae</taxon>
        <taxon>Nocardioides</taxon>
    </lineage>
</organism>
<keyword evidence="3" id="KW-1185">Reference proteome</keyword>
<dbReference type="OrthoDB" id="317332at2"/>
<dbReference type="Proteomes" id="UP000267128">
    <property type="component" value="Unassembled WGS sequence"/>
</dbReference>
<dbReference type="AlphaFoldDB" id="A0A3N0CQS1"/>
<dbReference type="SUPFAM" id="SSF54593">
    <property type="entry name" value="Glyoxalase/Bleomycin resistance protein/Dihydroxybiphenyl dioxygenase"/>
    <property type="match status" value="2"/>
</dbReference>
<comment type="caution">
    <text evidence="2">The sequence shown here is derived from an EMBL/GenBank/DDBJ whole genome shotgun (WGS) entry which is preliminary data.</text>
</comment>
<sequence length="310" mass="34500">MKGIPKWFGHVNLNVSEISRSEQYYADVLGLRPLVRMAPEIDQSGDAFAIDELVRWNGVLMGDDRGIRGPVLDVLQWHPAPDDQPGRQAGGGHRWGLNRLLFTAPDLDQVVARAAGWELNARTVEFTDESTEPVPALHLRDPDGTHLEVLLDTSQPIRFRGVRLNCSSIERSTSFYQRVLRMRVADDRRTSIDGVAVHRRMLRYAGNRDTFGIELCEPDPEVLLPRALTPGNHPGLYRMALVTEDFAASLEHLSGLLPEPARVAKIDIGAGVGLLDAVFFEDPDGAVVEFVEHGLVEVARRNNRPVPQEN</sequence>
<dbReference type="Pfam" id="PF00903">
    <property type="entry name" value="Glyoxalase"/>
    <property type="match status" value="1"/>
</dbReference>
<protein>
    <recommendedName>
        <fullName evidence="1">VOC domain-containing protein</fullName>
    </recommendedName>
</protein>
<dbReference type="CDD" id="cd06587">
    <property type="entry name" value="VOC"/>
    <property type="match status" value="1"/>
</dbReference>
<dbReference type="PANTHER" id="PTHR21366">
    <property type="entry name" value="GLYOXALASE FAMILY PROTEIN"/>
    <property type="match status" value="1"/>
</dbReference>
<dbReference type="PROSITE" id="PS51819">
    <property type="entry name" value="VOC"/>
    <property type="match status" value="2"/>
</dbReference>
<dbReference type="Gene3D" id="3.10.180.10">
    <property type="entry name" value="2,3-Dihydroxybiphenyl 1,2-Dioxygenase, domain 1"/>
    <property type="match status" value="2"/>
</dbReference>
<dbReference type="EMBL" id="RJSE01000003">
    <property type="protein sequence ID" value="RNL65376.1"/>
    <property type="molecule type" value="Genomic_DNA"/>
</dbReference>
<gene>
    <name evidence="2" type="ORF">EFK50_05305</name>
</gene>
<evidence type="ECO:0000313" key="3">
    <source>
        <dbReference type="Proteomes" id="UP000267128"/>
    </source>
</evidence>
<feature type="domain" description="VOC" evidence="1">
    <location>
        <begin position="158"/>
        <end position="293"/>
    </location>
</feature>